<accession>A0A7W6X9I1</accession>
<evidence type="ECO:0000313" key="6">
    <source>
        <dbReference type="Proteomes" id="UP000576087"/>
    </source>
</evidence>
<proteinExistence type="predicted"/>
<dbReference type="EMBL" id="JACIGW010000001">
    <property type="protein sequence ID" value="MBB4346896.1"/>
    <property type="molecule type" value="Genomic_DNA"/>
</dbReference>
<dbReference type="EMBL" id="JACIGY010000001">
    <property type="protein sequence ID" value="MBB4410710.1"/>
    <property type="molecule type" value="Genomic_DNA"/>
</dbReference>
<sequence>MTKIVELSHFGNLCFIHNGGQRLNNDKFSEPIMLQ</sequence>
<dbReference type="Proteomes" id="UP000520770">
    <property type="component" value="Unassembled WGS sequence"/>
</dbReference>
<comment type="caution">
    <text evidence="2">The sequence shown here is derived from an EMBL/GenBank/DDBJ whole genome shotgun (WGS) entry which is preliminary data.</text>
</comment>
<evidence type="ECO:0000313" key="3">
    <source>
        <dbReference type="EMBL" id="MBB4445398.1"/>
    </source>
</evidence>
<evidence type="ECO:0000313" key="5">
    <source>
        <dbReference type="Proteomes" id="UP000524535"/>
    </source>
</evidence>
<evidence type="ECO:0000313" key="1">
    <source>
        <dbReference type="EMBL" id="MBB4346896.1"/>
    </source>
</evidence>
<name>A0A7W6X9I1_9HYPH</name>
<gene>
    <name evidence="2" type="ORF">GGE31_001181</name>
    <name evidence="1" type="ORF">GGE33_000604</name>
    <name evidence="3" type="ORF">GGE35_001180</name>
</gene>
<organism evidence="2 5">
    <name type="scientific">Aliirhizobium cellulosilyticum</name>
    <dbReference type="NCBI Taxonomy" id="393664"/>
    <lineage>
        <taxon>Bacteria</taxon>
        <taxon>Pseudomonadati</taxon>
        <taxon>Pseudomonadota</taxon>
        <taxon>Alphaproteobacteria</taxon>
        <taxon>Hyphomicrobiales</taxon>
        <taxon>Rhizobiaceae</taxon>
        <taxon>Aliirhizobium</taxon>
    </lineage>
</organism>
<evidence type="ECO:0000313" key="4">
    <source>
        <dbReference type="Proteomes" id="UP000520770"/>
    </source>
</evidence>
<evidence type="ECO:0000313" key="2">
    <source>
        <dbReference type="EMBL" id="MBB4410710.1"/>
    </source>
</evidence>
<dbReference type="Proteomes" id="UP000576087">
    <property type="component" value="Unassembled WGS sequence"/>
</dbReference>
<keyword evidence="5" id="KW-1185">Reference proteome</keyword>
<reference evidence="4 5" key="1">
    <citation type="submission" date="2020-08" db="EMBL/GenBank/DDBJ databases">
        <title>Genomic Encyclopedia of Type Strains, Phase IV (KMG-V): Genome sequencing to study the core and pangenomes of soil and plant-associated prokaryotes.</title>
        <authorList>
            <person name="Whitman W."/>
        </authorList>
    </citation>
    <scope>NUCLEOTIDE SEQUENCE [LARGE SCALE GENOMIC DNA]</scope>
    <source>
        <strain evidence="2 5">SEMIA 444</strain>
        <strain evidence="1 4">SEMIA 448</strain>
        <strain evidence="3 6">SEMIA 452</strain>
    </source>
</reference>
<protein>
    <submittedName>
        <fullName evidence="2">Uncharacterized protein</fullName>
    </submittedName>
</protein>
<dbReference type="AlphaFoldDB" id="A0A7W6X9I1"/>
<dbReference type="EMBL" id="JACIHM010000001">
    <property type="protein sequence ID" value="MBB4445398.1"/>
    <property type="molecule type" value="Genomic_DNA"/>
</dbReference>
<dbReference type="Proteomes" id="UP000524535">
    <property type="component" value="Unassembled WGS sequence"/>
</dbReference>